<accession>M2RM29</accession>
<dbReference type="Proteomes" id="UP000016930">
    <property type="component" value="Unassembled WGS sequence"/>
</dbReference>
<name>M2RM29_CERS8</name>
<protein>
    <submittedName>
        <fullName evidence="1">Uncharacterized protein</fullName>
    </submittedName>
</protein>
<organism evidence="1 2">
    <name type="scientific">Ceriporiopsis subvermispora (strain B)</name>
    <name type="common">White-rot fungus</name>
    <name type="synonym">Gelatoporia subvermispora</name>
    <dbReference type="NCBI Taxonomy" id="914234"/>
    <lineage>
        <taxon>Eukaryota</taxon>
        <taxon>Fungi</taxon>
        <taxon>Dikarya</taxon>
        <taxon>Basidiomycota</taxon>
        <taxon>Agaricomycotina</taxon>
        <taxon>Agaricomycetes</taxon>
        <taxon>Polyporales</taxon>
        <taxon>Gelatoporiaceae</taxon>
        <taxon>Gelatoporia</taxon>
    </lineage>
</organism>
<dbReference type="EMBL" id="KB445793">
    <property type="protein sequence ID" value="EMD39522.1"/>
    <property type="molecule type" value="Genomic_DNA"/>
</dbReference>
<evidence type="ECO:0000313" key="1">
    <source>
        <dbReference type="EMBL" id="EMD39522.1"/>
    </source>
</evidence>
<sequence length="434" mass="48168">MVFYPDNVPRRDRALQLQNDISVLQFGVQQARQDLDRADERMVPLINQVMAKNGLKTYDQLRDKLMSTLTDEQKKMYDALFESNKAWSFGTDSAIMAMSGLVLTTSIIRKTIDIGNVLRAVNIVSIFQGYGRAFITLVTEGWQAGVTAFKAVRAGIKAAVEGLEASSKAARYAATASRWLKTIAFLGLVADAFTLALDAYEQHKQRDELRKAIAQIYVSRISAQFFTDMCNSIKTWNGILMGYLVIAGSDSVDEATQSAADLIAKKYIEFVQKDWKDITAANALDKLVVLDKKRGSWTTEDPAYDDALKSAEEDIDIKMKQDTTPAPAPDTVTTNVAADEMVLESKVEVESESEKQLVQDLSVAEVAPAYLVAQPDPELRGVLKEHHHSVEKMHRMLSIAAKDFEPAPVEKIFNYLVYIQDLTAEDVVPVAAVL</sequence>
<gene>
    <name evidence="1" type="ORF">CERSUDRAFT_111847</name>
</gene>
<dbReference type="AlphaFoldDB" id="M2RM29"/>
<reference evidence="1 2" key="1">
    <citation type="journal article" date="2012" name="Proc. Natl. Acad. Sci. U.S.A.">
        <title>Comparative genomics of Ceriporiopsis subvermispora and Phanerochaete chrysosporium provide insight into selective ligninolysis.</title>
        <authorList>
            <person name="Fernandez-Fueyo E."/>
            <person name="Ruiz-Duenas F.J."/>
            <person name="Ferreira P."/>
            <person name="Floudas D."/>
            <person name="Hibbett D.S."/>
            <person name="Canessa P."/>
            <person name="Larrondo L.F."/>
            <person name="James T.Y."/>
            <person name="Seelenfreund D."/>
            <person name="Lobos S."/>
            <person name="Polanco R."/>
            <person name="Tello M."/>
            <person name="Honda Y."/>
            <person name="Watanabe T."/>
            <person name="Watanabe T."/>
            <person name="Ryu J.S."/>
            <person name="Kubicek C.P."/>
            <person name="Schmoll M."/>
            <person name="Gaskell J."/>
            <person name="Hammel K.E."/>
            <person name="St John F.J."/>
            <person name="Vanden Wymelenberg A."/>
            <person name="Sabat G."/>
            <person name="Splinter BonDurant S."/>
            <person name="Syed K."/>
            <person name="Yadav J.S."/>
            <person name="Doddapaneni H."/>
            <person name="Subramanian V."/>
            <person name="Lavin J.L."/>
            <person name="Oguiza J.A."/>
            <person name="Perez G."/>
            <person name="Pisabarro A.G."/>
            <person name="Ramirez L."/>
            <person name="Santoyo F."/>
            <person name="Master E."/>
            <person name="Coutinho P.M."/>
            <person name="Henrissat B."/>
            <person name="Lombard V."/>
            <person name="Magnuson J.K."/>
            <person name="Kuees U."/>
            <person name="Hori C."/>
            <person name="Igarashi K."/>
            <person name="Samejima M."/>
            <person name="Held B.W."/>
            <person name="Barry K.W."/>
            <person name="LaButti K.M."/>
            <person name="Lapidus A."/>
            <person name="Lindquist E.A."/>
            <person name="Lucas S.M."/>
            <person name="Riley R."/>
            <person name="Salamov A.A."/>
            <person name="Hoffmeister D."/>
            <person name="Schwenk D."/>
            <person name="Hadar Y."/>
            <person name="Yarden O."/>
            <person name="de Vries R.P."/>
            <person name="Wiebenga A."/>
            <person name="Stenlid J."/>
            <person name="Eastwood D."/>
            <person name="Grigoriev I.V."/>
            <person name="Berka R.M."/>
            <person name="Blanchette R.A."/>
            <person name="Kersten P."/>
            <person name="Martinez A.T."/>
            <person name="Vicuna R."/>
            <person name="Cullen D."/>
        </authorList>
    </citation>
    <scope>NUCLEOTIDE SEQUENCE [LARGE SCALE GENOMIC DNA]</scope>
    <source>
        <strain evidence="1 2">B</strain>
    </source>
</reference>
<proteinExistence type="predicted"/>
<evidence type="ECO:0000313" key="2">
    <source>
        <dbReference type="Proteomes" id="UP000016930"/>
    </source>
</evidence>
<dbReference type="HOGENOM" id="CLU_049480_0_0_1"/>
<keyword evidence="2" id="KW-1185">Reference proteome</keyword>
<dbReference type="OrthoDB" id="3261198at2759"/>